<feature type="transmembrane region" description="Helical" evidence="1">
    <location>
        <begin position="52"/>
        <end position="73"/>
    </location>
</feature>
<dbReference type="InterPro" id="IPR045275">
    <property type="entry name" value="MscS_archaea/bacteria_type"/>
</dbReference>
<feature type="transmembrane region" description="Helical" evidence="1">
    <location>
        <begin position="20"/>
        <end position="40"/>
    </location>
</feature>
<dbReference type="EMBL" id="DTBQ01000144">
    <property type="protein sequence ID" value="HGM47122.1"/>
    <property type="molecule type" value="Genomic_DNA"/>
</dbReference>
<feature type="transmembrane region" description="Helical" evidence="1">
    <location>
        <begin position="133"/>
        <end position="152"/>
    </location>
</feature>
<keyword evidence="1" id="KW-1133">Transmembrane helix</keyword>
<gene>
    <name evidence="2" type="ORF">ENU21_05175</name>
</gene>
<feature type="transmembrane region" description="Helical" evidence="1">
    <location>
        <begin position="94"/>
        <end position="121"/>
    </location>
</feature>
<reference evidence="2" key="1">
    <citation type="journal article" date="2020" name="mSystems">
        <title>Genome- and Community-Level Interaction Insights into Carbon Utilization and Element Cycling Functions of Hydrothermarchaeota in Hydrothermal Sediment.</title>
        <authorList>
            <person name="Zhou Z."/>
            <person name="Liu Y."/>
            <person name="Xu W."/>
            <person name="Pan J."/>
            <person name="Luo Z.H."/>
            <person name="Li M."/>
        </authorList>
    </citation>
    <scope>NUCLEOTIDE SEQUENCE</scope>
    <source>
        <strain evidence="2">SpSt-649</strain>
    </source>
</reference>
<keyword evidence="1" id="KW-0812">Transmembrane</keyword>
<keyword evidence="1" id="KW-0472">Membrane</keyword>
<evidence type="ECO:0000256" key="1">
    <source>
        <dbReference type="SAM" id="Phobius"/>
    </source>
</evidence>
<sequence>MGGGEGRRAHSVWFQLKRELLVIVAALLALAALAPLEWRFSPILQGFLPPELVSTFFTLLHVVFGLVFSYFLARFTARAAGALIRLLLPPSTPKLVVGGLNLLVKFAALLVFLIASLYALSLRITAVAGTIEWLGEALSGFASTLVALIIALQLRDIVGNYLAWFVIRAANLVEPGDYVCFSSEVLKCVRIGGSHVRFVNPLGEEVYVPNLRFLVDVFRKKFSRTTTGYVDMRFMVPYSVPYERVKAAVTRVINELSESNEGVRSYQLLIADLSNYGIVYELWIKPEHPVFPAVFRSSAMVLLQKELGDLLATPTLIQFAEPDSGGRRLDLSGEEAGDQ</sequence>
<proteinExistence type="predicted"/>
<dbReference type="GO" id="GO:0008381">
    <property type="term" value="F:mechanosensitive monoatomic ion channel activity"/>
    <property type="evidence" value="ECO:0007669"/>
    <property type="project" value="InterPro"/>
</dbReference>
<dbReference type="AlphaFoldDB" id="A0A7C4D341"/>
<name>A0A7C4D341_THEPE</name>
<protein>
    <submittedName>
        <fullName evidence="2">Mechanosensitive ion channel family protein</fullName>
    </submittedName>
</protein>
<comment type="caution">
    <text evidence="2">The sequence shown here is derived from an EMBL/GenBank/DDBJ whole genome shotgun (WGS) entry which is preliminary data.</text>
</comment>
<accession>A0A7C4D341</accession>
<dbReference type="PANTHER" id="PTHR30221:SF1">
    <property type="entry name" value="SMALL-CONDUCTANCE MECHANOSENSITIVE CHANNEL"/>
    <property type="match status" value="1"/>
</dbReference>
<organism evidence="2">
    <name type="scientific">Thermofilum pendens</name>
    <dbReference type="NCBI Taxonomy" id="2269"/>
    <lineage>
        <taxon>Archaea</taxon>
        <taxon>Thermoproteota</taxon>
        <taxon>Thermoprotei</taxon>
        <taxon>Thermofilales</taxon>
        <taxon>Thermofilaceae</taxon>
        <taxon>Thermofilum</taxon>
    </lineage>
</organism>
<evidence type="ECO:0000313" key="2">
    <source>
        <dbReference type="EMBL" id="HGM47122.1"/>
    </source>
</evidence>
<dbReference type="PANTHER" id="PTHR30221">
    <property type="entry name" value="SMALL-CONDUCTANCE MECHANOSENSITIVE CHANNEL"/>
    <property type="match status" value="1"/>
</dbReference>